<gene>
    <name evidence="1" type="ORF">AQ619_13535</name>
</gene>
<evidence type="ECO:0000313" key="1">
    <source>
        <dbReference type="EMBL" id="ALL14283.1"/>
    </source>
</evidence>
<proteinExistence type="predicted"/>
<accession>A0A0P0P1F5</accession>
<name>A0A0P0P1F5_9CAUL</name>
<evidence type="ECO:0000313" key="2">
    <source>
        <dbReference type="Proteomes" id="UP000056905"/>
    </source>
</evidence>
<dbReference type="RefSeq" id="WP_062148605.1">
    <property type="nucleotide sequence ID" value="NZ_CP013002.1"/>
</dbReference>
<dbReference type="EMBL" id="CP013002">
    <property type="protein sequence ID" value="ALL14283.1"/>
    <property type="molecule type" value="Genomic_DNA"/>
</dbReference>
<keyword evidence="2" id="KW-1185">Reference proteome</keyword>
<dbReference type="Proteomes" id="UP000056905">
    <property type="component" value="Chromosome"/>
</dbReference>
<protein>
    <submittedName>
        <fullName evidence="1">Uncharacterized protein</fullName>
    </submittedName>
</protein>
<sequence>MTARRKKPVSRRVTTMKPWDPIFANAFGMLESWSAPAQIKVSRGLHSGTMTAQFLDERGNKIEGFIRFKAAGGDWKIVDSGLRLVFKFSLKGASK</sequence>
<reference evidence="1 2" key="1">
    <citation type="submission" date="2015-10" db="EMBL/GenBank/DDBJ databases">
        <title>Conservation of the essential genome among Caulobacter and Brevundimonas species.</title>
        <authorList>
            <person name="Scott D."/>
            <person name="Ely B."/>
        </authorList>
    </citation>
    <scope>NUCLEOTIDE SEQUENCE [LARGE SCALE GENOMIC DNA]</scope>
    <source>
        <strain evidence="1 2">CB4</strain>
    </source>
</reference>
<dbReference type="KEGG" id="chq:AQ619_13535"/>
<dbReference type="AlphaFoldDB" id="A0A0P0P1F5"/>
<organism evidence="1 2">
    <name type="scientific">Caulobacter henricii</name>
    <dbReference type="NCBI Taxonomy" id="69395"/>
    <lineage>
        <taxon>Bacteria</taxon>
        <taxon>Pseudomonadati</taxon>
        <taxon>Pseudomonadota</taxon>
        <taxon>Alphaproteobacteria</taxon>
        <taxon>Caulobacterales</taxon>
        <taxon>Caulobacteraceae</taxon>
        <taxon>Caulobacter</taxon>
    </lineage>
</organism>
<dbReference type="STRING" id="69395.AQ619_13535"/>